<evidence type="ECO:0000256" key="1">
    <source>
        <dbReference type="ARBA" id="ARBA00004123"/>
    </source>
</evidence>
<accession>A0AAE1N2Q9</accession>
<evidence type="ECO:0000259" key="3">
    <source>
        <dbReference type="PROSITE" id="PS51138"/>
    </source>
</evidence>
<dbReference type="InterPro" id="IPR036142">
    <property type="entry name" value="ENT_dom-like_sf"/>
</dbReference>
<evidence type="ECO:0000313" key="4">
    <source>
        <dbReference type="EMBL" id="KAK4282088.1"/>
    </source>
</evidence>
<name>A0AAE1N2Q9_9FABA</name>
<dbReference type="Proteomes" id="UP001293593">
    <property type="component" value="Unassembled WGS sequence"/>
</dbReference>
<dbReference type="PANTHER" id="PTHR33432">
    <property type="entry name" value="PROTEIN EMSY-LIKE 4"/>
    <property type="match status" value="1"/>
</dbReference>
<evidence type="ECO:0000313" key="5">
    <source>
        <dbReference type="Proteomes" id="UP001293593"/>
    </source>
</evidence>
<dbReference type="Gene3D" id="1.10.1240.40">
    <property type="entry name" value="ENT domain"/>
    <property type="match status" value="1"/>
</dbReference>
<reference evidence="4" key="1">
    <citation type="submission" date="2023-10" db="EMBL/GenBank/DDBJ databases">
        <title>Chromosome-level genome of the transformable northern wattle, Acacia crassicarpa.</title>
        <authorList>
            <person name="Massaro I."/>
            <person name="Sinha N.R."/>
            <person name="Poethig S."/>
            <person name="Leichty A.R."/>
        </authorList>
    </citation>
    <scope>NUCLEOTIDE SEQUENCE</scope>
    <source>
        <strain evidence="4">Acra3RX</strain>
        <tissue evidence="4">Leaf</tissue>
    </source>
</reference>
<keyword evidence="5" id="KW-1185">Reference proteome</keyword>
<gene>
    <name evidence="4" type="ORF">QN277_013506</name>
</gene>
<evidence type="ECO:0000256" key="2">
    <source>
        <dbReference type="ARBA" id="ARBA00023242"/>
    </source>
</evidence>
<comment type="caution">
    <text evidence="4">The sequence shown here is derived from an EMBL/GenBank/DDBJ whole genome shotgun (WGS) entry which is preliminary data.</text>
</comment>
<dbReference type="SMART" id="SM01191">
    <property type="entry name" value="ENT"/>
    <property type="match status" value="1"/>
</dbReference>
<dbReference type="AlphaFoldDB" id="A0AAE1N2Q9"/>
<dbReference type="InterPro" id="IPR033485">
    <property type="entry name" value="EMSY-LIKE_plant"/>
</dbReference>
<keyword evidence="2" id="KW-0539">Nucleus</keyword>
<dbReference type="GO" id="GO:0005634">
    <property type="term" value="C:nucleus"/>
    <property type="evidence" value="ECO:0007669"/>
    <property type="project" value="UniProtKB-SubCell"/>
</dbReference>
<feature type="domain" description="ENT" evidence="3">
    <location>
        <begin position="22"/>
        <end position="109"/>
    </location>
</feature>
<organism evidence="4 5">
    <name type="scientific">Acacia crassicarpa</name>
    <name type="common">northern wattle</name>
    <dbReference type="NCBI Taxonomy" id="499986"/>
    <lineage>
        <taxon>Eukaryota</taxon>
        <taxon>Viridiplantae</taxon>
        <taxon>Streptophyta</taxon>
        <taxon>Embryophyta</taxon>
        <taxon>Tracheophyta</taxon>
        <taxon>Spermatophyta</taxon>
        <taxon>Magnoliopsida</taxon>
        <taxon>eudicotyledons</taxon>
        <taxon>Gunneridae</taxon>
        <taxon>Pentapetalae</taxon>
        <taxon>rosids</taxon>
        <taxon>fabids</taxon>
        <taxon>Fabales</taxon>
        <taxon>Fabaceae</taxon>
        <taxon>Caesalpinioideae</taxon>
        <taxon>mimosoid clade</taxon>
        <taxon>Acacieae</taxon>
        <taxon>Acacia</taxon>
    </lineage>
</organism>
<dbReference type="SUPFAM" id="SSF158639">
    <property type="entry name" value="ENT-like"/>
    <property type="match status" value="1"/>
</dbReference>
<dbReference type="PROSITE" id="PS51138">
    <property type="entry name" value="ENT"/>
    <property type="match status" value="1"/>
</dbReference>
<protein>
    <recommendedName>
        <fullName evidence="3">ENT domain-containing protein</fullName>
    </recommendedName>
</protein>
<sequence>MDLTRLKHNAVERHEERNVKDLKHHVHGLEIVAYSSVLKAFIVQSDLLSWGKEGIISNLRKELNVTDTEHAAILAAINSDESIKRIREQRTLSTHAEICVKVNSPGYASGSAQNFSITTNTSSPVAYLPSKNMSRCQSSLAAFPIHSSMPLKFKDDQMTAEVATFSHGSAEQSARMIKQKFLGSAKTTHQLEKGFGKSDFSNIKNRSKVIELQAPNRVIHNAEKMLFGVENLDPVVDDKAKSTIWATPANQGARKRCT</sequence>
<dbReference type="GO" id="GO:0050832">
    <property type="term" value="P:defense response to fungus"/>
    <property type="evidence" value="ECO:0007669"/>
    <property type="project" value="InterPro"/>
</dbReference>
<dbReference type="Pfam" id="PF03735">
    <property type="entry name" value="ENT"/>
    <property type="match status" value="1"/>
</dbReference>
<proteinExistence type="predicted"/>
<comment type="subcellular location">
    <subcellularLocation>
        <location evidence="1">Nucleus</location>
    </subcellularLocation>
</comment>
<dbReference type="PANTHER" id="PTHR33432:SF22">
    <property type="entry name" value="OS10G0436850 PROTEIN"/>
    <property type="match status" value="1"/>
</dbReference>
<dbReference type="InterPro" id="IPR005491">
    <property type="entry name" value="ENT_dom"/>
</dbReference>
<dbReference type="EMBL" id="JAWXYG010000002">
    <property type="protein sequence ID" value="KAK4282088.1"/>
    <property type="molecule type" value="Genomic_DNA"/>
</dbReference>